<reference evidence="2" key="1">
    <citation type="journal article" date="2019" name="Int. J. Syst. Evol. Microbiol.">
        <title>The Global Catalogue of Microorganisms (GCM) 10K type strain sequencing project: providing services to taxonomists for standard genome sequencing and annotation.</title>
        <authorList>
            <consortium name="The Broad Institute Genomics Platform"/>
            <consortium name="The Broad Institute Genome Sequencing Center for Infectious Disease"/>
            <person name="Wu L."/>
            <person name="Ma J."/>
        </authorList>
    </citation>
    <scope>NUCLEOTIDE SEQUENCE [LARGE SCALE GENOMIC DNA]</scope>
    <source>
        <strain evidence="2">CGMCC 1.18437</strain>
    </source>
</reference>
<protein>
    <submittedName>
        <fullName evidence="1">Uncharacterized protein</fullName>
    </submittedName>
</protein>
<organism evidence="1 2">
    <name type="scientific">Deinococcus metalli</name>
    <dbReference type="NCBI Taxonomy" id="1141878"/>
    <lineage>
        <taxon>Bacteria</taxon>
        <taxon>Thermotogati</taxon>
        <taxon>Deinococcota</taxon>
        <taxon>Deinococci</taxon>
        <taxon>Deinococcales</taxon>
        <taxon>Deinococcaceae</taxon>
        <taxon>Deinococcus</taxon>
    </lineage>
</organism>
<dbReference type="Proteomes" id="UP000619376">
    <property type="component" value="Unassembled WGS sequence"/>
</dbReference>
<dbReference type="EMBL" id="BNAJ01000012">
    <property type="protein sequence ID" value="GHF58524.1"/>
    <property type="molecule type" value="Genomic_DNA"/>
</dbReference>
<evidence type="ECO:0000313" key="1">
    <source>
        <dbReference type="EMBL" id="GHF58524.1"/>
    </source>
</evidence>
<accession>A0ABQ3JVR1</accession>
<evidence type="ECO:0000313" key="2">
    <source>
        <dbReference type="Proteomes" id="UP000619376"/>
    </source>
</evidence>
<sequence>MHDAADVSDDLPFFEVIRIKEKGEGCNTYRRSISRCPFTPGTTERPVRPCLQVPQRLQRARPNARKLTRLVPTNESLSETIRPDRLSCKDGFTGGERELRVVGKRPRQLNFRRGGAIFEGAAPRITDGTANQATTNAIGAING</sequence>
<keyword evidence="2" id="KW-1185">Reference proteome</keyword>
<name>A0ABQ3JVR1_9DEIO</name>
<gene>
    <name evidence="1" type="ORF">GCM10017781_38510</name>
</gene>
<proteinExistence type="predicted"/>
<comment type="caution">
    <text evidence="1">The sequence shown here is derived from an EMBL/GenBank/DDBJ whole genome shotgun (WGS) entry which is preliminary data.</text>
</comment>